<dbReference type="InterPro" id="IPR056796">
    <property type="entry name" value="FdhE_C"/>
</dbReference>
<dbReference type="OrthoDB" id="9811074at2"/>
<dbReference type="EMBL" id="ACJN02000003">
    <property type="protein sequence ID" value="EFI33954.1"/>
    <property type="molecule type" value="Genomic_DNA"/>
</dbReference>
<feature type="domain" description="FdhE central" evidence="2">
    <location>
        <begin position="180"/>
        <end position="215"/>
    </location>
</feature>
<dbReference type="Pfam" id="PF24859">
    <property type="entry name" value="FdhE_central"/>
    <property type="match status" value="1"/>
</dbReference>
<dbReference type="Pfam" id="PF24860">
    <property type="entry name" value="FdhE_C"/>
    <property type="match status" value="1"/>
</dbReference>
<dbReference type="PANTHER" id="PTHR37689">
    <property type="entry name" value="PROTEIN FDHE"/>
    <property type="match status" value="1"/>
</dbReference>
<dbReference type="AlphaFoldDB" id="D6STD8"/>
<dbReference type="RefSeq" id="WP_008871303.1">
    <property type="nucleotide sequence ID" value="NZ_ACJN02000003.1"/>
</dbReference>
<proteinExistence type="predicted"/>
<dbReference type="eggNOG" id="COG3058">
    <property type="taxonomic scope" value="Bacteria"/>
</dbReference>
<dbReference type="PANTHER" id="PTHR37689:SF1">
    <property type="entry name" value="PROTEIN FDHE"/>
    <property type="match status" value="1"/>
</dbReference>
<dbReference type="GO" id="GO:0008199">
    <property type="term" value="F:ferric iron binding"/>
    <property type="evidence" value="ECO:0007669"/>
    <property type="project" value="TreeGrafter"/>
</dbReference>
<dbReference type="GO" id="GO:0051604">
    <property type="term" value="P:protein maturation"/>
    <property type="evidence" value="ECO:0007669"/>
    <property type="project" value="TreeGrafter"/>
</dbReference>
<reference evidence="4" key="1">
    <citation type="submission" date="2010-05" db="EMBL/GenBank/DDBJ databases">
        <title>The draft genome of Desulfonatronospira thiodismutans ASO3-1.</title>
        <authorList>
            <consortium name="US DOE Joint Genome Institute (JGI-PGF)"/>
            <person name="Lucas S."/>
            <person name="Copeland A."/>
            <person name="Lapidus A."/>
            <person name="Cheng J.-F."/>
            <person name="Bruce D."/>
            <person name="Goodwin L."/>
            <person name="Pitluck S."/>
            <person name="Chertkov O."/>
            <person name="Brettin T."/>
            <person name="Detter J.C."/>
            <person name="Han C."/>
            <person name="Land M.L."/>
            <person name="Hauser L."/>
            <person name="Kyrpides N."/>
            <person name="Mikhailova N."/>
            <person name="Muyzer G."/>
            <person name="Woyke T."/>
        </authorList>
    </citation>
    <scope>NUCLEOTIDE SEQUENCE [LARGE SCALE GENOMIC DNA]</scope>
    <source>
        <strain evidence="4">ASO3-1</strain>
    </source>
</reference>
<name>D6STD8_9BACT</name>
<dbReference type="SUPFAM" id="SSF144020">
    <property type="entry name" value="FdhE-like"/>
    <property type="match status" value="1"/>
</dbReference>
<sequence>MFTQPEKSLKIYKKRKKPLEQKSFLPKELTQLVDFIIKNQLEAAEKASPENNPHTSLASSHEVLSGKPLLPREEFPLDFKTSRELALKILKFMADSNEHLVQSMEVIQKEMDSDPEFLDMAMKKYLEGDDDFFRSFGEKTPSAPRSLNFLVQSAAAPSLAKTADSLSLALPAQQTFQSGHCPVCGSLPYIAELREKQGFRYLHCSFCHTAYRFKRMACPYCAVEKSDSFEYFHTREIPGFRVDLCTSCNMYIKTMDFREMDKKALPPLDDLESLPLDIKAKEEGYIRPTLSAWGF</sequence>
<evidence type="ECO:0000259" key="3">
    <source>
        <dbReference type="Pfam" id="PF24860"/>
    </source>
</evidence>
<evidence type="ECO:0000313" key="5">
    <source>
        <dbReference type="Proteomes" id="UP000005496"/>
    </source>
</evidence>
<dbReference type="CDD" id="cd16341">
    <property type="entry name" value="FdhE"/>
    <property type="match status" value="1"/>
</dbReference>
<dbReference type="InterPro" id="IPR024064">
    <property type="entry name" value="FdhE-like_sf"/>
</dbReference>
<feature type="domain" description="FdhE C-terminal" evidence="3">
    <location>
        <begin position="218"/>
        <end position="289"/>
    </location>
</feature>
<dbReference type="Gene3D" id="3.90.1670.10">
    <property type="entry name" value="FdhE-like domain"/>
    <property type="match status" value="1"/>
</dbReference>
<protein>
    <submittedName>
        <fullName evidence="4">Formate dehydrogenase accessory protein</fullName>
    </submittedName>
</protein>
<evidence type="ECO:0000259" key="2">
    <source>
        <dbReference type="Pfam" id="PF24859"/>
    </source>
</evidence>
<gene>
    <name evidence="4" type="ORF">Dthio_PD1293</name>
</gene>
<organism evidence="4 5">
    <name type="scientific">Desulfonatronospira thiodismutans ASO3-1</name>
    <dbReference type="NCBI Taxonomy" id="555779"/>
    <lineage>
        <taxon>Bacteria</taxon>
        <taxon>Pseudomonadati</taxon>
        <taxon>Thermodesulfobacteriota</taxon>
        <taxon>Desulfovibrionia</taxon>
        <taxon>Desulfovibrionales</taxon>
        <taxon>Desulfonatronovibrionaceae</taxon>
        <taxon>Desulfonatronospira</taxon>
    </lineage>
</organism>
<accession>D6STD8</accession>
<dbReference type="InterPro" id="IPR056797">
    <property type="entry name" value="FdhE_central"/>
</dbReference>
<keyword evidence="5" id="KW-1185">Reference proteome</keyword>
<keyword evidence="1" id="KW-0963">Cytoplasm</keyword>
<dbReference type="Proteomes" id="UP000005496">
    <property type="component" value="Unassembled WGS sequence"/>
</dbReference>
<dbReference type="InterPro" id="IPR006452">
    <property type="entry name" value="Formate_DH_accessory"/>
</dbReference>
<comment type="caution">
    <text evidence="4">The sequence shown here is derived from an EMBL/GenBank/DDBJ whole genome shotgun (WGS) entry which is preliminary data.</text>
</comment>
<evidence type="ECO:0000256" key="1">
    <source>
        <dbReference type="ARBA" id="ARBA00022490"/>
    </source>
</evidence>
<evidence type="ECO:0000313" key="4">
    <source>
        <dbReference type="EMBL" id="EFI33954.1"/>
    </source>
</evidence>
<dbReference type="GO" id="GO:0005829">
    <property type="term" value="C:cytosol"/>
    <property type="evidence" value="ECO:0007669"/>
    <property type="project" value="TreeGrafter"/>
</dbReference>